<dbReference type="InterPro" id="IPR050266">
    <property type="entry name" value="AB_hydrolase_sf"/>
</dbReference>
<dbReference type="KEGG" id="scac:106094384"/>
<organism evidence="4 5">
    <name type="scientific">Stomoxys calcitrans</name>
    <name type="common">Stable fly</name>
    <name type="synonym">Conops calcitrans</name>
    <dbReference type="NCBI Taxonomy" id="35570"/>
    <lineage>
        <taxon>Eukaryota</taxon>
        <taxon>Metazoa</taxon>
        <taxon>Ecdysozoa</taxon>
        <taxon>Arthropoda</taxon>
        <taxon>Hexapoda</taxon>
        <taxon>Insecta</taxon>
        <taxon>Pterygota</taxon>
        <taxon>Neoptera</taxon>
        <taxon>Endopterygota</taxon>
        <taxon>Diptera</taxon>
        <taxon>Brachycera</taxon>
        <taxon>Muscomorpha</taxon>
        <taxon>Muscoidea</taxon>
        <taxon>Muscidae</taxon>
        <taxon>Stomoxys</taxon>
    </lineage>
</organism>
<accession>A0A1I8PES6</accession>
<dbReference type="AlphaFoldDB" id="A0A1I8PES6"/>
<evidence type="ECO:0000313" key="5">
    <source>
        <dbReference type="Proteomes" id="UP000095300"/>
    </source>
</evidence>
<dbReference type="GO" id="GO:0016787">
    <property type="term" value="F:hydrolase activity"/>
    <property type="evidence" value="ECO:0007669"/>
    <property type="project" value="UniProtKB-KW"/>
</dbReference>
<keyword evidence="2" id="KW-0378">Hydrolase</keyword>
<evidence type="ECO:0000256" key="2">
    <source>
        <dbReference type="ARBA" id="ARBA00022801"/>
    </source>
</evidence>
<dbReference type="EnsemblMetazoa" id="SCAU007377-RB">
    <property type="protein sequence ID" value="SCAU007377-PB"/>
    <property type="gene ID" value="SCAU007377"/>
</dbReference>
<dbReference type="InterPro" id="IPR029058">
    <property type="entry name" value="AB_hydrolase_fold"/>
</dbReference>
<gene>
    <name evidence="4" type="primary">106094384</name>
</gene>
<keyword evidence="5" id="KW-1185">Reference proteome</keyword>
<evidence type="ECO:0000256" key="1">
    <source>
        <dbReference type="ARBA" id="ARBA00008645"/>
    </source>
</evidence>
<evidence type="ECO:0000259" key="3">
    <source>
        <dbReference type="Pfam" id="PF00561"/>
    </source>
</evidence>
<reference evidence="4" key="2">
    <citation type="submission" date="2020-05" db="UniProtKB">
        <authorList>
            <consortium name="EnsemblMetazoa"/>
        </authorList>
    </citation>
    <scope>IDENTIFICATION</scope>
    <source>
        <strain evidence="4">USDA</strain>
    </source>
</reference>
<dbReference type="EnsemblMetazoa" id="SCAU007377-RC">
    <property type="protein sequence ID" value="SCAU007377-PC"/>
    <property type="gene ID" value="SCAU007377"/>
</dbReference>
<proteinExistence type="inferred from homology"/>
<dbReference type="Gene3D" id="3.40.50.1820">
    <property type="entry name" value="alpha/beta hydrolase"/>
    <property type="match status" value="1"/>
</dbReference>
<dbReference type="PANTHER" id="PTHR43798">
    <property type="entry name" value="MONOACYLGLYCEROL LIPASE"/>
    <property type="match status" value="1"/>
</dbReference>
<dbReference type="VEuPathDB" id="VectorBase:SCAU007377"/>
<dbReference type="GO" id="GO:0016020">
    <property type="term" value="C:membrane"/>
    <property type="evidence" value="ECO:0007669"/>
    <property type="project" value="TreeGrafter"/>
</dbReference>
<dbReference type="EnsemblMetazoa" id="SCAU007377-RA">
    <property type="protein sequence ID" value="SCAU007377-PA"/>
    <property type="gene ID" value="SCAU007377"/>
</dbReference>
<dbReference type="InterPro" id="IPR000073">
    <property type="entry name" value="AB_hydrolase_1"/>
</dbReference>
<dbReference type="Proteomes" id="UP000095300">
    <property type="component" value="Unassembled WGS sequence"/>
</dbReference>
<name>A0A1I8PES6_STOCA</name>
<evidence type="ECO:0000313" key="4">
    <source>
        <dbReference type="EnsemblMetazoa" id="SCAU007377-PC"/>
    </source>
</evidence>
<dbReference type="Pfam" id="PF00561">
    <property type="entry name" value="Abhydrolase_1"/>
    <property type="match status" value="1"/>
</dbReference>
<reference evidence="5" key="1">
    <citation type="submission" date="2015-05" db="EMBL/GenBank/DDBJ databases">
        <authorList>
            <person name="Wilson R.K."/>
            <person name="Warren W.C."/>
            <person name="Olafson P."/>
        </authorList>
    </citation>
    <scope>NUCLEOTIDE SEQUENCE [LARGE SCALE GENOMIC DNA]</scope>
    <source>
        <strain evidence="5">USDA</strain>
    </source>
</reference>
<protein>
    <recommendedName>
        <fullName evidence="3">AB hydrolase-1 domain-containing protein</fullName>
    </recommendedName>
</protein>
<comment type="similarity">
    <text evidence="1">Belongs to the AB hydrolase superfamily.</text>
</comment>
<feature type="domain" description="AB hydrolase-1" evidence="3">
    <location>
        <begin position="66"/>
        <end position="196"/>
    </location>
</feature>
<dbReference type="STRING" id="35570.A0A1I8PES6"/>
<sequence length="338" mass="39221">MATLKRTQLLCLVRSFSQQLRKNSFISMANEPKNVQYATRDFEEIQVPVPWGHIAGKWYGPKHDRPLVGLHGWQDNAGTFDTLAPYLPRERAFLALDMPGHGLSSWLPEGIQYHSMDYVALINRLMEEFKWDTISILAHSMSAINSFVYAALFPAKVDLLISLDVLKPLTRSPDKIIDNYSERLQSALKIERRMRNKSEPPAYEWDQLVERLHTGTSKSVDLEACKFLLKRNIKPSTHEPHKYYFSRDSRLKASLFYAFSQEVPVEMGRRITCPHLFIKALGGPIYEERKYLEEVLAILQQKPNFEYHAIEGTHHVHLNEPEKVAKIVNSFLEKWRSR</sequence>
<dbReference type="SUPFAM" id="SSF53474">
    <property type="entry name" value="alpha/beta-Hydrolases"/>
    <property type="match status" value="1"/>
</dbReference>
<dbReference type="OrthoDB" id="190201at2759"/>
<dbReference type="PANTHER" id="PTHR43798:SF14">
    <property type="entry name" value="SERINE HYDROLASE-LIKE PROTEIN DDB_G0286239"/>
    <property type="match status" value="1"/>
</dbReference>